<evidence type="ECO:0000313" key="1">
    <source>
        <dbReference type="EMBL" id="DAD99646.1"/>
    </source>
</evidence>
<proteinExistence type="predicted"/>
<name>A0A8S5NXW2_9CAUD</name>
<dbReference type="EMBL" id="BK015290">
    <property type="protein sequence ID" value="DAD99646.1"/>
    <property type="molecule type" value="Genomic_DNA"/>
</dbReference>
<sequence length="67" mass="7793">MPNRMTVDEAARLMGCSSETVRLALIKEVLPFGFAVKRKSKYTFVIFRKKFEEFTGIDSCKRKEKND</sequence>
<reference evidence="1" key="1">
    <citation type="journal article" date="2021" name="Proc. Natl. Acad. Sci. U.S.A.">
        <title>A Catalog of Tens of Thousands of Viruses from Human Metagenomes Reveals Hidden Associations with Chronic Diseases.</title>
        <authorList>
            <person name="Tisza M.J."/>
            <person name="Buck C.B."/>
        </authorList>
    </citation>
    <scope>NUCLEOTIDE SEQUENCE</scope>
    <source>
        <strain evidence="1">Ct6bb17</strain>
    </source>
</reference>
<organism evidence="1">
    <name type="scientific">Siphoviridae sp. ct6bb17</name>
    <dbReference type="NCBI Taxonomy" id="2825345"/>
    <lineage>
        <taxon>Viruses</taxon>
        <taxon>Duplodnaviria</taxon>
        <taxon>Heunggongvirae</taxon>
        <taxon>Uroviricota</taxon>
        <taxon>Caudoviricetes</taxon>
    </lineage>
</organism>
<protein>
    <submittedName>
        <fullName evidence="1">Pyocin activator protein PrtN</fullName>
    </submittedName>
</protein>
<accession>A0A8S5NXW2</accession>